<name>A0AAE1AC32_9GAST</name>
<dbReference type="AlphaFoldDB" id="A0AAE1AC32"/>
<dbReference type="Proteomes" id="UP001283361">
    <property type="component" value="Unassembled WGS sequence"/>
</dbReference>
<protein>
    <submittedName>
        <fullName evidence="2">Uncharacterized protein</fullName>
    </submittedName>
</protein>
<organism evidence="2 3">
    <name type="scientific">Elysia crispata</name>
    <name type="common">lettuce slug</name>
    <dbReference type="NCBI Taxonomy" id="231223"/>
    <lineage>
        <taxon>Eukaryota</taxon>
        <taxon>Metazoa</taxon>
        <taxon>Spiralia</taxon>
        <taxon>Lophotrochozoa</taxon>
        <taxon>Mollusca</taxon>
        <taxon>Gastropoda</taxon>
        <taxon>Heterobranchia</taxon>
        <taxon>Euthyneura</taxon>
        <taxon>Panpulmonata</taxon>
        <taxon>Sacoglossa</taxon>
        <taxon>Placobranchoidea</taxon>
        <taxon>Plakobranchidae</taxon>
        <taxon>Elysia</taxon>
    </lineage>
</organism>
<reference evidence="2" key="1">
    <citation type="journal article" date="2023" name="G3 (Bethesda)">
        <title>A reference genome for the long-term kleptoplast-retaining sea slug Elysia crispata morphotype clarki.</title>
        <authorList>
            <person name="Eastman K.E."/>
            <person name="Pendleton A.L."/>
            <person name="Shaikh M.A."/>
            <person name="Suttiyut T."/>
            <person name="Ogas R."/>
            <person name="Tomko P."/>
            <person name="Gavelis G."/>
            <person name="Widhalm J.R."/>
            <person name="Wisecaver J.H."/>
        </authorList>
    </citation>
    <scope>NUCLEOTIDE SEQUENCE</scope>
    <source>
        <strain evidence="2">ECLA1</strain>
    </source>
</reference>
<sequence length="86" mass="9715">MISFDYGTSRGAMCDSDQLTVLLRVAVIIIHVLALFRVRDENWCYHGDALTVRAVQGLGFPILIVDWELDLNPNKPSVKEMTHEIS</sequence>
<evidence type="ECO:0000313" key="3">
    <source>
        <dbReference type="Proteomes" id="UP001283361"/>
    </source>
</evidence>
<keyword evidence="1" id="KW-0472">Membrane</keyword>
<evidence type="ECO:0000256" key="1">
    <source>
        <dbReference type="SAM" id="Phobius"/>
    </source>
</evidence>
<keyword evidence="3" id="KW-1185">Reference proteome</keyword>
<proteinExistence type="predicted"/>
<evidence type="ECO:0000313" key="2">
    <source>
        <dbReference type="EMBL" id="KAK3784491.1"/>
    </source>
</evidence>
<comment type="caution">
    <text evidence="2">The sequence shown here is derived from an EMBL/GenBank/DDBJ whole genome shotgun (WGS) entry which is preliminary data.</text>
</comment>
<keyword evidence="1" id="KW-0812">Transmembrane</keyword>
<keyword evidence="1" id="KW-1133">Transmembrane helix</keyword>
<dbReference type="EMBL" id="JAWDGP010002239">
    <property type="protein sequence ID" value="KAK3784491.1"/>
    <property type="molecule type" value="Genomic_DNA"/>
</dbReference>
<feature type="transmembrane region" description="Helical" evidence="1">
    <location>
        <begin position="21"/>
        <end position="38"/>
    </location>
</feature>
<gene>
    <name evidence="2" type="ORF">RRG08_004674</name>
</gene>
<accession>A0AAE1AC32</accession>